<accession>A0AA39H6P7</accession>
<dbReference type="SMART" id="SM00055">
    <property type="entry name" value="FCH"/>
    <property type="match status" value="1"/>
</dbReference>
<dbReference type="Proteomes" id="UP001175271">
    <property type="component" value="Unassembled WGS sequence"/>
</dbReference>
<dbReference type="EMBL" id="JAUCMV010000005">
    <property type="protein sequence ID" value="KAK0400252.1"/>
    <property type="molecule type" value="Genomic_DNA"/>
</dbReference>
<proteinExistence type="predicted"/>
<keyword evidence="4" id="KW-1185">Reference proteome</keyword>
<dbReference type="Gene3D" id="1.20.1270.60">
    <property type="entry name" value="Arfaptin homology (AH) domain/BAR domain"/>
    <property type="match status" value="1"/>
</dbReference>
<reference evidence="3" key="1">
    <citation type="submission" date="2023-06" db="EMBL/GenBank/DDBJ databases">
        <title>Genomic analysis of the entomopathogenic nematode Steinernema hermaphroditum.</title>
        <authorList>
            <person name="Schwarz E.M."/>
            <person name="Heppert J.K."/>
            <person name="Baniya A."/>
            <person name="Schwartz H.T."/>
            <person name="Tan C.-H."/>
            <person name="Antoshechkin I."/>
            <person name="Sternberg P.W."/>
            <person name="Goodrich-Blair H."/>
            <person name="Dillman A.R."/>
        </authorList>
    </citation>
    <scope>NUCLEOTIDE SEQUENCE</scope>
    <source>
        <strain evidence="3">PS9179</strain>
        <tissue evidence="3">Whole animal</tissue>
    </source>
</reference>
<dbReference type="InterPro" id="IPR051627">
    <property type="entry name" value="SLIT-ROBO_RhoGAP"/>
</dbReference>
<dbReference type="InterPro" id="IPR008936">
    <property type="entry name" value="Rho_GTPase_activation_prot"/>
</dbReference>
<feature type="domain" description="Rho-GAP" evidence="2">
    <location>
        <begin position="416"/>
        <end position="610"/>
    </location>
</feature>
<dbReference type="Pfam" id="PF00611">
    <property type="entry name" value="FCH"/>
    <property type="match status" value="1"/>
</dbReference>
<gene>
    <name evidence="3" type="ORF">QR680_003423</name>
</gene>
<dbReference type="AlphaFoldDB" id="A0AA39H6P7"/>
<dbReference type="PROSITE" id="PS50238">
    <property type="entry name" value="RHOGAP"/>
    <property type="match status" value="1"/>
</dbReference>
<dbReference type="Pfam" id="PF00620">
    <property type="entry name" value="RhoGAP"/>
    <property type="match status" value="1"/>
</dbReference>
<keyword evidence="1" id="KW-0175">Coiled coil</keyword>
<dbReference type="SUPFAM" id="SSF103657">
    <property type="entry name" value="BAR/IMD domain-like"/>
    <property type="match status" value="1"/>
</dbReference>
<dbReference type="PANTHER" id="PTHR14166">
    <property type="entry name" value="SLIT-ROBO RHO GTPASE ACTIVATING PROTEIN"/>
    <property type="match status" value="1"/>
</dbReference>
<evidence type="ECO:0000259" key="2">
    <source>
        <dbReference type="PROSITE" id="PS50238"/>
    </source>
</evidence>
<dbReference type="InterPro" id="IPR001060">
    <property type="entry name" value="FCH_dom"/>
</dbReference>
<evidence type="ECO:0000313" key="3">
    <source>
        <dbReference type="EMBL" id="KAK0400252.1"/>
    </source>
</evidence>
<comment type="caution">
    <text evidence="3">The sequence shown here is derived from an EMBL/GenBank/DDBJ whole genome shotgun (WGS) entry which is preliminary data.</text>
</comment>
<evidence type="ECO:0000313" key="4">
    <source>
        <dbReference type="Proteomes" id="UP001175271"/>
    </source>
</evidence>
<name>A0AA39H6P7_9BILA</name>
<evidence type="ECO:0000256" key="1">
    <source>
        <dbReference type="ARBA" id="ARBA00023054"/>
    </source>
</evidence>
<dbReference type="SUPFAM" id="SSF48350">
    <property type="entry name" value="GTPase activation domain, GAP"/>
    <property type="match status" value="1"/>
</dbReference>
<protein>
    <recommendedName>
        <fullName evidence="2">Rho-GAP domain-containing protein</fullName>
    </recommendedName>
</protein>
<dbReference type="InterPro" id="IPR019180">
    <property type="entry name" value="Oxidoreductase-like_N"/>
</dbReference>
<dbReference type="Pfam" id="PF09791">
    <property type="entry name" value="Oxidored-like"/>
    <property type="match status" value="1"/>
</dbReference>
<dbReference type="SMART" id="SM00324">
    <property type="entry name" value="RhoGAP"/>
    <property type="match status" value="1"/>
</dbReference>
<dbReference type="CDD" id="cd07656">
    <property type="entry name" value="F-BAR_srGAP"/>
    <property type="match status" value="1"/>
</dbReference>
<dbReference type="GO" id="GO:0007165">
    <property type="term" value="P:signal transduction"/>
    <property type="evidence" value="ECO:0007669"/>
    <property type="project" value="InterPro"/>
</dbReference>
<dbReference type="InterPro" id="IPR027267">
    <property type="entry name" value="AH/BAR_dom_sf"/>
</dbReference>
<dbReference type="InterPro" id="IPR000198">
    <property type="entry name" value="RhoGAP_dom"/>
</dbReference>
<sequence length="867" mass="98587">MSISKKDKGATVIEFNAQVKEIRHQLAEQLRCLDQRSEVQVAIIAELNDYLKRRAEIDAEYAKQLDKLAKSFMHKQKSDKAKRETWSLFSSCTLFQQLVDDTKEEARHRSRIAEVVYNDVTHNLLARSDDITKITRKCREIGTYAHSEINRVLCELHTATKTYQVCFADSKAMSAKLLQAEQLKTRYEEANPSKAGTTRKHKALVKHVTKTMEKYDVVKLKCMRARNEYMLCVQAANAALNKYFADDVSDLIDCMDLGLGHWMGQLVESLTSCRKYLCHQEMGALASLSAFRESLDAKADKQKFIESNHSTFVLPRRFEFKGEAGDQTRCLSAEKGIADELTQRNRQIEIRLVDLRNESDDIWRTLEAAEKHIFHLQTADLERALTLENNRQNNSVSDFGTTSSTISHKDQKLSKYTLNEVVEQYVVKFSHYLLNGNLIHRLEARACGIRSALGAGSSCGMSLSSFDNSVGQCSQCEDALRDVVDASDVNSVAGVLKLYLRELREPIFPIYLFDQLIDCAKATSSNLFISKITEIMNSLPHSSFLLLRYLFAFLNHLSEFSDENMMDPYNLAICFGPTLLPIPEGKDQVMYHNHVNDLVKYLIVYHDSVFNHHILGPLYEKYRIGNDDTHIFIDDSDGMTGGEEDNYGAHSDTKKSSACSTDLAADMPYYPISSDQSHQLTLSEISERFPGVWSRTSGSRASHYDDLSNEDQFYAKTLFNLVFISGATTHMELIIEKLYPQQEHIQQCVQLILAGLQHLLQLDLMRLTLRMVLQLMRQFATKGAPVGETRTVSSSAICSKPKQPPDAPFPEECCGRGCANCVWIDYADELMEFFDKGGAEEARRIIEDKVEDVNLRTYLLMELRRKQ</sequence>
<dbReference type="Gene3D" id="1.10.555.10">
    <property type="entry name" value="Rho GTPase activation protein"/>
    <property type="match status" value="1"/>
</dbReference>
<organism evidence="3 4">
    <name type="scientific">Steinernema hermaphroditum</name>
    <dbReference type="NCBI Taxonomy" id="289476"/>
    <lineage>
        <taxon>Eukaryota</taxon>
        <taxon>Metazoa</taxon>
        <taxon>Ecdysozoa</taxon>
        <taxon>Nematoda</taxon>
        <taxon>Chromadorea</taxon>
        <taxon>Rhabditida</taxon>
        <taxon>Tylenchina</taxon>
        <taxon>Panagrolaimomorpha</taxon>
        <taxon>Strongyloidoidea</taxon>
        <taxon>Steinernematidae</taxon>
        <taxon>Steinernema</taxon>
    </lineage>
</organism>